<dbReference type="InterPro" id="IPR044666">
    <property type="entry name" value="Cyclophilin_A-like"/>
</dbReference>
<dbReference type="InterPro" id="IPR024936">
    <property type="entry name" value="Cyclophilin-type_PPIase"/>
</dbReference>
<dbReference type="InterPro" id="IPR020892">
    <property type="entry name" value="Cyclophilin-type_PPIase_CS"/>
</dbReference>
<keyword evidence="4 5" id="KW-0413">Isomerase</keyword>
<evidence type="ECO:0000256" key="4">
    <source>
        <dbReference type="ARBA" id="ARBA00023235"/>
    </source>
</evidence>
<dbReference type="PANTHER" id="PTHR45625:SF4">
    <property type="entry name" value="PEPTIDYLPROLYL ISOMERASE DOMAIN AND WD REPEAT-CONTAINING PROTEIN 1"/>
    <property type="match status" value="1"/>
</dbReference>
<name>A0ABU3NVH6_9FIRM</name>
<evidence type="ECO:0000256" key="3">
    <source>
        <dbReference type="ARBA" id="ARBA00023110"/>
    </source>
</evidence>
<dbReference type="EMBL" id="JAUOZS010000001">
    <property type="protein sequence ID" value="MDT8900822.1"/>
    <property type="molecule type" value="Genomic_DNA"/>
</dbReference>
<dbReference type="RefSeq" id="WP_413779355.1">
    <property type="nucleotide sequence ID" value="NZ_JAUOZS010000001.1"/>
</dbReference>
<dbReference type="Pfam" id="PF00160">
    <property type="entry name" value="Pro_isomerase"/>
    <property type="match status" value="1"/>
</dbReference>
<evidence type="ECO:0000256" key="2">
    <source>
        <dbReference type="ARBA" id="ARBA00007365"/>
    </source>
</evidence>
<dbReference type="PANTHER" id="PTHR45625">
    <property type="entry name" value="PEPTIDYL-PROLYL CIS-TRANS ISOMERASE-RELATED"/>
    <property type="match status" value="1"/>
</dbReference>
<dbReference type="Proteomes" id="UP001254848">
    <property type="component" value="Unassembled WGS sequence"/>
</dbReference>
<dbReference type="GO" id="GO:0003755">
    <property type="term" value="F:peptidyl-prolyl cis-trans isomerase activity"/>
    <property type="evidence" value="ECO:0007669"/>
    <property type="project" value="UniProtKB-EC"/>
</dbReference>
<feature type="domain" description="PPIase cyclophilin-type" evidence="6">
    <location>
        <begin position="10"/>
        <end position="154"/>
    </location>
</feature>
<dbReference type="Gene3D" id="2.40.100.10">
    <property type="entry name" value="Cyclophilin-like"/>
    <property type="match status" value="1"/>
</dbReference>
<sequence>MEKNPTAKFETTLGDFTVELFADKAPVTVENFVTLAKKGYYDGVIFHRVIPGFMIQGGDPTGTGRGGPGYAIPDEFHPDLKHDVPGILSMANAGPNTGGSQFFVTVAATPWLDNRHAVFGKVVAGMEVVEKISTVKRNASDRPVEPVEMKKVTVDGE</sequence>
<dbReference type="InterPro" id="IPR002130">
    <property type="entry name" value="Cyclophilin-type_PPIase_dom"/>
</dbReference>
<dbReference type="CDD" id="cd00317">
    <property type="entry name" value="cyclophilin"/>
    <property type="match status" value="1"/>
</dbReference>
<proteinExistence type="inferred from homology"/>
<dbReference type="PROSITE" id="PS00170">
    <property type="entry name" value="CSA_PPIASE_1"/>
    <property type="match status" value="1"/>
</dbReference>
<keyword evidence="8" id="KW-1185">Reference proteome</keyword>
<dbReference type="EC" id="5.2.1.8" evidence="5"/>
<evidence type="ECO:0000259" key="6">
    <source>
        <dbReference type="PROSITE" id="PS50072"/>
    </source>
</evidence>
<comment type="similarity">
    <text evidence="2 5">Belongs to the cyclophilin-type PPIase family.</text>
</comment>
<evidence type="ECO:0000313" key="7">
    <source>
        <dbReference type="EMBL" id="MDT8900822.1"/>
    </source>
</evidence>
<comment type="function">
    <text evidence="1 5">PPIases accelerate the folding of proteins. It catalyzes the cis-trans isomerization of proline imidic peptide bonds in oligopeptides.</text>
</comment>
<dbReference type="PROSITE" id="PS50072">
    <property type="entry name" value="CSA_PPIASE_2"/>
    <property type="match status" value="1"/>
</dbReference>
<gene>
    <name evidence="7" type="ORF">Q4T40_06170</name>
</gene>
<evidence type="ECO:0000256" key="1">
    <source>
        <dbReference type="ARBA" id="ARBA00002388"/>
    </source>
</evidence>
<comment type="caution">
    <text evidence="7">The sequence shown here is derived from an EMBL/GenBank/DDBJ whole genome shotgun (WGS) entry which is preliminary data.</text>
</comment>
<protein>
    <recommendedName>
        <fullName evidence="5">Peptidyl-prolyl cis-trans isomerase</fullName>
        <shortName evidence="5">PPIase</shortName>
        <ecNumber evidence="5">5.2.1.8</ecNumber>
    </recommendedName>
</protein>
<dbReference type="SUPFAM" id="SSF50891">
    <property type="entry name" value="Cyclophilin-like"/>
    <property type="match status" value="1"/>
</dbReference>
<organism evidence="7 8">
    <name type="scientific">Anaeroselena agilis</name>
    <dbReference type="NCBI Taxonomy" id="3063788"/>
    <lineage>
        <taxon>Bacteria</taxon>
        <taxon>Bacillati</taxon>
        <taxon>Bacillota</taxon>
        <taxon>Negativicutes</taxon>
        <taxon>Acetonemataceae</taxon>
        <taxon>Anaeroselena</taxon>
    </lineage>
</organism>
<keyword evidence="3 5" id="KW-0697">Rotamase</keyword>
<evidence type="ECO:0000256" key="5">
    <source>
        <dbReference type="RuleBase" id="RU363019"/>
    </source>
</evidence>
<accession>A0ABU3NVH6</accession>
<comment type="catalytic activity">
    <reaction evidence="5">
        <text>[protein]-peptidylproline (omega=180) = [protein]-peptidylproline (omega=0)</text>
        <dbReference type="Rhea" id="RHEA:16237"/>
        <dbReference type="Rhea" id="RHEA-COMP:10747"/>
        <dbReference type="Rhea" id="RHEA-COMP:10748"/>
        <dbReference type="ChEBI" id="CHEBI:83833"/>
        <dbReference type="ChEBI" id="CHEBI:83834"/>
        <dbReference type="EC" id="5.2.1.8"/>
    </reaction>
</comment>
<evidence type="ECO:0000313" key="8">
    <source>
        <dbReference type="Proteomes" id="UP001254848"/>
    </source>
</evidence>
<dbReference type="PRINTS" id="PR00153">
    <property type="entry name" value="CSAPPISMRASE"/>
</dbReference>
<dbReference type="PIRSF" id="PIRSF001467">
    <property type="entry name" value="Peptidylpro_ismrse"/>
    <property type="match status" value="1"/>
</dbReference>
<reference evidence="7 8" key="1">
    <citation type="submission" date="2023-07" db="EMBL/GenBank/DDBJ databases">
        <title>The novel representative of Negativicutes class, Anaeroselena agilis gen. nov. sp. nov.</title>
        <authorList>
            <person name="Prokofeva M.I."/>
            <person name="Elcheninov A.G."/>
            <person name="Klyukina A."/>
            <person name="Kublanov I.V."/>
            <person name="Frolov E.N."/>
            <person name="Podosokorskaya O.A."/>
        </authorList>
    </citation>
    <scope>NUCLEOTIDE SEQUENCE [LARGE SCALE GENOMIC DNA]</scope>
    <source>
        <strain evidence="7 8">4137-cl</strain>
    </source>
</reference>
<dbReference type="InterPro" id="IPR029000">
    <property type="entry name" value="Cyclophilin-like_dom_sf"/>
</dbReference>